<dbReference type="CDD" id="cd04794">
    <property type="entry name" value="euk_LANCL"/>
    <property type="match status" value="1"/>
</dbReference>
<gene>
    <name evidence="2" type="ORF">B0H16DRAFT_1520058</name>
</gene>
<evidence type="ECO:0000313" key="2">
    <source>
        <dbReference type="EMBL" id="KAJ7768515.1"/>
    </source>
</evidence>
<dbReference type="PRINTS" id="PR01955">
    <property type="entry name" value="LANCFRANKIA"/>
</dbReference>
<dbReference type="GO" id="GO:0005975">
    <property type="term" value="P:carbohydrate metabolic process"/>
    <property type="evidence" value="ECO:0007669"/>
    <property type="project" value="InterPro"/>
</dbReference>
<dbReference type="SMART" id="SM01260">
    <property type="entry name" value="LANC_like"/>
    <property type="match status" value="1"/>
</dbReference>
<dbReference type="Pfam" id="PF05147">
    <property type="entry name" value="LANC_like"/>
    <property type="match status" value="1"/>
</dbReference>
<dbReference type="EMBL" id="JARKIB010000020">
    <property type="protein sequence ID" value="KAJ7768515.1"/>
    <property type="molecule type" value="Genomic_DNA"/>
</dbReference>
<comment type="caution">
    <text evidence="2">The sequence shown here is derived from an EMBL/GenBank/DDBJ whole genome shotgun (WGS) entry which is preliminary data.</text>
</comment>
<evidence type="ECO:0000256" key="1">
    <source>
        <dbReference type="PIRSR" id="PIRSR607822-1"/>
    </source>
</evidence>
<dbReference type="Proteomes" id="UP001215598">
    <property type="component" value="Unassembled WGS sequence"/>
</dbReference>
<dbReference type="GO" id="GO:0046872">
    <property type="term" value="F:metal ion binding"/>
    <property type="evidence" value="ECO:0007669"/>
    <property type="project" value="UniProtKB-KW"/>
</dbReference>
<name>A0AAD7JNE8_9AGAR</name>
<dbReference type="PANTHER" id="PTHR12736:SF7">
    <property type="entry name" value="LANC-LIKE PROTEIN 3"/>
    <property type="match status" value="1"/>
</dbReference>
<dbReference type="PANTHER" id="PTHR12736">
    <property type="entry name" value="LANC-LIKE PROTEIN"/>
    <property type="match status" value="1"/>
</dbReference>
<dbReference type="InterPro" id="IPR007822">
    <property type="entry name" value="LANC-like"/>
</dbReference>
<reference evidence="2" key="1">
    <citation type="submission" date="2023-03" db="EMBL/GenBank/DDBJ databases">
        <title>Massive genome expansion in bonnet fungi (Mycena s.s.) driven by repeated elements and novel gene families across ecological guilds.</title>
        <authorList>
            <consortium name="Lawrence Berkeley National Laboratory"/>
            <person name="Harder C.B."/>
            <person name="Miyauchi S."/>
            <person name="Viragh M."/>
            <person name="Kuo A."/>
            <person name="Thoen E."/>
            <person name="Andreopoulos B."/>
            <person name="Lu D."/>
            <person name="Skrede I."/>
            <person name="Drula E."/>
            <person name="Henrissat B."/>
            <person name="Morin E."/>
            <person name="Kohler A."/>
            <person name="Barry K."/>
            <person name="LaButti K."/>
            <person name="Morin E."/>
            <person name="Salamov A."/>
            <person name="Lipzen A."/>
            <person name="Mereny Z."/>
            <person name="Hegedus B."/>
            <person name="Baldrian P."/>
            <person name="Stursova M."/>
            <person name="Weitz H."/>
            <person name="Taylor A."/>
            <person name="Grigoriev I.V."/>
            <person name="Nagy L.G."/>
            <person name="Martin F."/>
            <person name="Kauserud H."/>
        </authorList>
    </citation>
    <scope>NUCLEOTIDE SEQUENCE</scope>
    <source>
        <strain evidence="2">CBHHK182m</strain>
    </source>
</reference>
<protein>
    <recommendedName>
        <fullName evidence="4">Lanthionine synthetase C family protein</fullName>
    </recommendedName>
</protein>
<dbReference type="Gene3D" id="1.50.10.10">
    <property type="match status" value="1"/>
</dbReference>
<evidence type="ECO:0000313" key="3">
    <source>
        <dbReference type="Proteomes" id="UP001215598"/>
    </source>
</evidence>
<organism evidence="2 3">
    <name type="scientific">Mycena metata</name>
    <dbReference type="NCBI Taxonomy" id="1033252"/>
    <lineage>
        <taxon>Eukaryota</taxon>
        <taxon>Fungi</taxon>
        <taxon>Dikarya</taxon>
        <taxon>Basidiomycota</taxon>
        <taxon>Agaricomycotina</taxon>
        <taxon>Agaricomycetes</taxon>
        <taxon>Agaricomycetidae</taxon>
        <taxon>Agaricales</taxon>
        <taxon>Marasmiineae</taxon>
        <taxon>Mycenaceae</taxon>
        <taxon>Mycena</taxon>
    </lineage>
</organism>
<sequence length="498" mass="53588">MSLRHIRHSNHPPSDLEAVSRDILDALGAEVQRVEKHAPKTRKTGSVYTGITGPALMAHHLSFVIAQLEAPPGLSPNELLAFTDARLTQGLSLPPTALSNPSSGDHSSFLGTAVGIATLILIRAVEHVSLTTTLSASPFRESWASCAELLTSAVSMCLSEDRRHDADDGGCEVLYGRAGLLYALLRLRTESKHNDTKPADSNSGDLVKTIRELSSRAQIKLLVESIIQRGKSGAAIYAARLARDLAAPPLMWTWHGKYYLGAAHGVAGILHILLLCPADVIHPHMEPILRTVEWLIGCQDTHGNWPTAAPLDPTEYRADKELVQWCHGAPGILLLLCTVLRCATSNSPALLLGKVISSIQAGAALVYRHGLLSKGVGLCHGVAGSVFALLAVSDVLDRVHTNKNKLSNSDTTQPSDEEYSLMRAVHLAHLAVGHEALTARGDMRVPDHPWSLYEGLAGMCCAWAEVLRRLAGLKQGLKCDRSGMPGFDDVVGDTWASW</sequence>
<dbReference type="GO" id="GO:0005886">
    <property type="term" value="C:plasma membrane"/>
    <property type="evidence" value="ECO:0007669"/>
    <property type="project" value="TreeGrafter"/>
</dbReference>
<dbReference type="PRINTS" id="PR01950">
    <property type="entry name" value="LANCSUPER"/>
</dbReference>
<evidence type="ECO:0008006" key="4">
    <source>
        <dbReference type="Google" id="ProtNLM"/>
    </source>
</evidence>
<dbReference type="GO" id="GO:0031179">
    <property type="term" value="P:peptide modification"/>
    <property type="evidence" value="ECO:0007669"/>
    <property type="project" value="InterPro"/>
</dbReference>
<accession>A0AAD7JNE8</accession>
<feature type="binding site" evidence="1">
    <location>
        <position position="380"/>
    </location>
    <ligand>
        <name>Zn(2+)</name>
        <dbReference type="ChEBI" id="CHEBI:29105"/>
    </ligand>
</feature>
<keyword evidence="1" id="KW-0862">Zinc</keyword>
<dbReference type="InterPro" id="IPR012341">
    <property type="entry name" value="6hp_glycosidase-like_sf"/>
</dbReference>
<feature type="binding site" evidence="1">
    <location>
        <position position="379"/>
    </location>
    <ligand>
        <name>Zn(2+)</name>
        <dbReference type="ChEBI" id="CHEBI:29105"/>
    </ligand>
</feature>
<keyword evidence="3" id="KW-1185">Reference proteome</keyword>
<proteinExistence type="predicted"/>
<dbReference type="SUPFAM" id="SSF158745">
    <property type="entry name" value="LanC-like"/>
    <property type="match status" value="1"/>
</dbReference>
<feature type="binding site" evidence="1">
    <location>
        <position position="326"/>
    </location>
    <ligand>
        <name>Zn(2+)</name>
        <dbReference type="ChEBI" id="CHEBI:29105"/>
    </ligand>
</feature>
<keyword evidence="1" id="KW-0479">Metal-binding</keyword>
<dbReference type="AlphaFoldDB" id="A0AAD7JNE8"/>